<dbReference type="InterPro" id="IPR040442">
    <property type="entry name" value="Pyrv_kinase-like_dom_sf"/>
</dbReference>
<sequence>MSTQTENIRRNTVPQIAKRKGGEPIVSLTSYHAHTAGIVDRYADFILVGDSLGMVMHGMDSTVGVPLDLMIMHGKAVVRGTKKALIVVDMPFGTYEESPQIAFRNAAKIMKETGCGAVKLEGGARMAETIHFLVERGIPVMAHTGLTPQSSHVMGGFKTQGRDEDTWQAHIDDAKAVDEAGAFAVVLEGMVEPLAAKITKLISIPTIGIGASVECDGQILVLEDMLGLNPWTPKFVKVYGDLGPAIEDSVRRYAEDVKSRAFPTEDEVYR</sequence>
<dbReference type="GO" id="GO:0005737">
    <property type="term" value="C:cytoplasm"/>
    <property type="evidence" value="ECO:0007669"/>
    <property type="project" value="UniProtKB-SubCell"/>
</dbReference>
<comment type="cofactor">
    <cofactor evidence="7 10">
        <name>Mg(2+)</name>
        <dbReference type="ChEBI" id="CHEBI:18420"/>
    </cofactor>
    <text evidence="7 10">Binds 1 Mg(2+) ion per subunit.</text>
</comment>
<dbReference type="CDD" id="cd06557">
    <property type="entry name" value="KPHMT-like"/>
    <property type="match status" value="1"/>
</dbReference>
<comment type="subunit">
    <text evidence="3 7">Homodecamer; pentamer of dimers.</text>
</comment>
<dbReference type="SUPFAM" id="SSF51621">
    <property type="entry name" value="Phosphoenolpyruvate/pyruvate domain"/>
    <property type="match status" value="1"/>
</dbReference>
<comment type="function">
    <text evidence="6 7">Catalyzes the reversible reaction in which hydroxymethyl group from 5,10-methylenetetrahydrofolate is transferred onto alpha-ketoisovalerate to form ketopantoate.</text>
</comment>
<evidence type="ECO:0000256" key="2">
    <source>
        <dbReference type="ARBA" id="ARBA00008676"/>
    </source>
</evidence>
<dbReference type="HAMAP" id="MF_00156">
    <property type="entry name" value="PanB"/>
    <property type="match status" value="1"/>
</dbReference>
<keyword evidence="12" id="KW-1185">Reference proteome</keyword>
<dbReference type="InterPro" id="IPR015813">
    <property type="entry name" value="Pyrv/PenolPyrv_kinase-like_dom"/>
</dbReference>
<dbReference type="PANTHER" id="PTHR20881">
    <property type="entry name" value="3-METHYL-2-OXOBUTANOATE HYDROXYMETHYLTRANSFERASE"/>
    <property type="match status" value="1"/>
</dbReference>
<dbReference type="AlphaFoldDB" id="A0A238L8H6"/>
<evidence type="ECO:0000256" key="1">
    <source>
        <dbReference type="ARBA" id="ARBA00005033"/>
    </source>
</evidence>
<protein>
    <recommendedName>
        <fullName evidence="7">3-methyl-2-oxobutanoate hydroxymethyltransferase</fullName>
        <ecNumber evidence="7">2.1.2.11</ecNumber>
    </recommendedName>
    <alternativeName>
        <fullName evidence="7">Ketopantoate hydroxymethyltransferase</fullName>
        <shortName evidence="7">KPHMT</shortName>
    </alternativeName>
</protein>
<dbReference type="NCBIfam" id="NF001452">
    <property type="entry name" value="PRK00311.1"/>
    <property type="match status" value="1"/>
</dbReference>
<feature type="binding site" evidence="7 10">
    <location>
        <position position="50"/>
    </location>
    <ligand>
        <name>Mg(2+)</name>
        <dbReference type="ChEBI" id="CHEBI:18420"/>
    </ligand>
</feature>
<dbReference type="FunFam" id="3.20.20.60:FF:000003">
    <property type="entry name" value="3-methyl-2-oxobutanoate hydroxymethyltransferase"/>
    <property type="match status" value="1"/>
</dbReference>
<evidence type="ECO:0000256" key="3">
    <source>
        <dbReference type="ARBA" id="ARBA00011424"/>
    </source>
</evidence>
<dbReference type="EC" id="2.1.2.11" evidence="7"/>
<proteinExistence type="inferred from homology"/>
<evidence type="ECO:0000256" key="6">
    <source>
        <dbReference type="ARBA" id="ARBA00056497"/>
    </source>
</evidence>
<dbReference type="RefSeq" id="WP_093990234.1">
    <property type="nucleotide sequence ID" value="NZ_FXZK01000001.1"/>
</dbReference>
<feature type="binding site" evidence="7 9">
    <location>
        <position position="89"/>
    </location>
    <ligand>
        <name>3-methyl-2-oxobutanoate</name>
        <dbReference type="ChEBI" id="CHEBI:11851"/>
    </ligand>
</feature>
<feature type="binding site" evidence="7 10">
    <location>
        <position position="121"/>
    </location>
    <ligand>
        <name>Mg(2+)</name>
        <dbReference type="ChEBI" id="CHEBI:18420"/>
    </ligand>
</feature>
<name>A0A238L8H6_9RHOB</name>
<dbReference type="GO" id="GO:0003864">
    <property type="term" value="F:3-methyl-2-oxobutanoate hydroxymethyltransferase activity"/>
    <property type="evidence" value="ECO:0007669"/>
    <property type="project" value="UniProtKB-UniRule"/>
</dbReference>
<comment type="pathway">
    <text evidence="1 7">Cofactor biosynthesis; (R)-pantothenate biosynthesis; (R)-pantoate from 3-methyl-2-oxobutanoate: step 1/2.</text>
</comment>
<dbReference type="OrthoDB" id="9781789at2"/>
<keyword evidence="7 10" id="KW-0479">Metal-binding</keyword>
<gene>
    <name evidence="11" type="primary">panB_1</name>
    <name evidence="7" type="synonym">panB</name>
    <name evidence="11" type="ORF">LOM8899_00128</name>
</gene>
<comment type="similarity">
    <text evidence="2 7">Belongs to the PanB family.</text>
</comment>
<feature type="binding site" evidence="7 9">
    <location>
        <begin position="50"/>
        <end position="51"/>
    </location>
    <ligand>
        <name>3-methyl-2-oxobutanoate</name>
        <dbReference type="ChEBI" id="CHEBI:11851"/>
    </ligand>
</feature>
<dbReference type="Proteomes" id="UP000201613">
    <property type="component" value="Unassembled WGS sequence"/>
</dbReference>
<feature type="binding site" evidence="7 10">
    <location>
        <position position="89"/>
    </location>
    <ligand>
        <name>Mg(2+)</name>
        <dbReference type="ChEBI" id="CHEBI:18420"/>
    </ligand>
</feature>
<keyword evidence="7 10" id="KW-0460">Magnesium</keyword>
<comment type="catalytic activity">
    <reaction evidence="7">
        <text>(6R)-5,10-methylene-5,6,7,8-tetrahydrofolate + 3-methyl-2-oxobutanoate + H2O = 2-dehydropantoate + (6S)-5,6,7,8-tetrahydrofolate</text>
        <dbReference type="Rhea" id="RHEA:11824"/>
        <dbReference type="ChEBI" id="CHEBI:11561"/>
        <dbReference type="ChEBI" id="CHEBI:11851"/>
        <dbReference type="ChEBI" id="CHEBI:15377"/>
        <dbReference type="ChEBI" id="CHEBI:15636"/>
        <dbReference type="ChEBI" id="CHEBI:57453"/>
        <dbReference type="EC" id="2.1.2.11"/>
    </reaction>
</comment>
<dbReference type="GO" id="GO:0032259">
    <property type="term" value="P:methylation"/>
    <property type="evidence" value="ECO:0007669"/>
    <property type="project" value="UniProtKB-KW"/>
</dbReference>
<evidence type="ECO:0000256" key="7">
    <source>
        <dbReference type="HAMAP-Rule" id="MF_00156"/>
    </source>
</evidence>
<keyword evidence="11" id="KW-0489">Methyltransferase</keyword>
<evidence type="ECO:0000256" key="9">
    <source>
        <dbReference type="PIRSR" id="PIRSR000388-2"/>
    </source>
</evidence>
<dbReference type="NCBIfam" id="TIGR00222">
    <property type="entry name" value="panB"/>
    <property type="match status" value="1"/>
</dbReference>
<keyword evidence="5 7" id="KW-0808">Transferase</keyword>
<organism evidence="11 12">
    <name type="scientific">Flavimaricola marinus</name>
    <dbReference type="NCBI Taxonomy" id="1819565"/>
    <lineage>
        <taxon>Bacteria</taxon>
        <taxon>Pseudomonadati</taxon>
        <taxon>Pseudomonadota</taxon>
        <taxon>Alphaproteobacteria</taxon>
        <taxon>Rhodobacterales</taxon>
        <taxon>Paracoccaceae</taxon>
        <taxon>Flavimaricola</taxon>
    </lineage>
</organism>
<keyword evidence="4 7" id="KW-0566">Pantothenate biosynthesis</keyword>
<dbReference type="UniPathway" id="UPA00028">
    <property type="reaction ID" value="UER00003"/>
</dbReference>
<accession>A0A238L8H6</accession>
<evidence type="ECO:0000256" key="8">
    <source>
        <dbReference type="PIRSR" id="PIRSR000388-1"/>
    </source>
</evidence>
<evidence type="ECO:0000256" key="10">
    <source>
        <dbReference type="PIRSR" id="PIRSR000388-3"/>
    </source>
</evidence>
<dbReference type="Gene3D" id="3.20.20.60">
    <property type="entry name" value="Phosphoenolpyruvate-binding domains"/>
    <property type="match status" value="1"/>
</dbReference>
<reference evidence="11 12" key="1">
    <citation type="submission" date="2017-05" db="EMBL/GenBank/DDBJ databases">
        <authorList>
            <person name="Song R."/>
            <person name="Chenine A.L."/>
            <person name="Ruprecht R.M."/>
        </authorList>
    </citation>
    <scope>NUCLEOTIDE SEQUENCE [LARGE SCALE GENOMIC DNA]</scope>
    <source>
        <strain evidence="11 12">CECT 8899</strain>
    </source>
</reference>
<dbReference type="Pfam" id="PF02548">
    <property type="entry name" value="Pantoate_transf"/>
    <property type="match status" value="1"/>
</dbReference>
<evidence type="ECO:0000313" key="11">
    <source>
        <dbReference type="EMBL" id="SMY06007.1"/>
    </source>
</evidence>
<dbReference type="GO" id="GO:0000287">
    <property type="term" value="F:magnesium ion binding"/>
    <property type="evidence" value="ECO:0007669"/>
    <property type="project" value="TreeGrafter"/>
</dbReference>
<comment type="subcellular location">
    <subcellularLocation>
        <location evidence="7">Cytoplasm</location>
    </subcellularLocation>
</comment>
<dbReference type="GO" id="GO:0015940">
    <property type="term" value="P:pantothenate biosynthetic process"/>
    <property type="evidence" value="ECO:0007669"/>
    <property type="project" value="UniProtKB-UniRule"/>
</dbReference>
<evidence type="ECO:0000256" key="4">
    <source>
        <dbReference type="ARBA" id="ARBA00022655"/>
    </source>
</evidence>
<dbReference type="EMBL" id="FXZK01000001">
    <property type="protein sequence ID" value="SMY06007.1"/>
    <property type="molecule type" value="Genomic_DNA"/>
</dbReference>
<dbReference type="PANTHER" id="PTHR20881:SF0">
    <property type="entry name" value="3-METHYL-2-OXOBUTANOATE HYDROXYMETHYLTRANSFERASE"/>
    <property type="match status" value="1"/>
</dbReference>
<evidence type="ECO:0000256" key="5">
    <source>
        <dbReference type="ARBA" id="ARBA00022679"/>
    </source>
</evidence>
<dbReference type="InterPro" id="IPR003700">
    <property type="entry name" value="Pantoate_hydroxy_MeTrfase"/>
</dbReference>
<feature type="binding site" evidence="7 9">
    <location>
        <position position="119"/>
    </location>
    <ligand>
        <name>3-methyl-2-oxobutanoate</name>
        <dbReference type="ChEBI" id="CHEBI:11851"/>
    </ligand>
</feature>
<dbReference type="PIRSF" id="PIRSF000388">
    <property type="entry name" value="Pantoate_hydroxy_MeTrfase"/>
    <property type="match status" value="1"/>
</dbReference>
<evidence type="ECO:0000313" key="12">
    <source>
        <dbReference type="Proteomes" id="UP000201613"/>
    </source>
</evidence>
<dbReference type="GO" id="GO:0008168">
    <property type="term" value="F:methyltransferase activity"/>
    <property type="evidence" value="ECO:0007669"/>
    <property type="project" value="UniProtKB-KW"/>
</dbReference>
<keyword evidence="7" id="KW-0963">Cytoplasm</keyword>
<feature type="active site" description="Proton acceptor" evidence="7 8">
    <location>
        <position position="188"/>
    </location>
</feature>